<dbReference type="Proteomes" id="UP001212997">
    <property type="component" value="Unassembled WGS sequence"/>
</dbReference>
<dbReference type="SMART" id="SM00225">
    <property type="entry name" value="BTB"/>
    <property type="match status" value="1"/>
</dbReference>
<dbReference type="Gene3D" id="3.30.710.10">
    <property type="entry name" value="Potassium Channel Kv1.1, Chain A"/>
    <property type="match status" value="1"/>
</dbReference>
<dbReference type="InterPro" id="IPR011333">
    <property type="entry name" value="SKP1/BTB/POZ_sf"/>
</dbReference>
<dbReference type="Pfam" id="PF00651">
    <property type="entry name" value="BTB"/>
    <property type="match status" value="1"/>
</dbReference>
<sequence>MSTPTTQEPKWEQYASFSPKFEDKNHGKHTNGSPKELRRSVDYWFDDGNIILIVEETIFRVHTGVLSRRSEFFRLLFTIPQPEGAENRIEGCRTVTLADCLEDIEGMLLMIYDATPEIPAENIPPLERILSMLRMGTKYEIEAIKSVALKKLKGCFPSQLQNFPSSLQNDQASMEMGLVGAAKVVRIANEFGLYHLLPSAFLRLAMRHECQLVDCIDELSKDELKLVMVLGHILRSEQLKALTPLLLRTTHPDCESKDICQRAQTDIIQVLLASNSLVPIELFTPSNILFGEHTRWAGEADNSWSRVLCRHCRKLVISYREKAREEMWVKLGEHCGVEPWPPEQGISIPVL</sequence>
<evidence type="ECO:0000313" key="2">
    <source>
        <dbReference type="EMBL" id="KAJ3483307.1"/>
    </source>
</evidence>
<name>A0AAD5V1B2_9APHY</name>
<proteinExistence type="predicted"/>
<organism evidence="2 3">
    <name type="scientific">Meripilus lineatus</name>
    <dbReference type="NCBI Taxonomy" id="2056292"/>
    <lineage>
        <taxon>Eukaryota</taxon>
        <taxon>Fungi</taxon>
        <taxon>Dikarya</taxon>
        <taxon>Basidiomycota</taxon>
        <taxon>Agaricomycotina</taxon>
        <taxon>Agaricomycetes</taxon>
        <taxon>Polyporales</taxon>
        <taxon>Meripilaceae</taxon>
        <taxon>Meripilus</taxon>
    </lineage>
</organism>
<protein>
    <recommendedName>
        <fullName evidence="1">BTB domain-containing protein</fullName>
    </recommendedName>
</protein>
<comment type="caution">
    <text evidence="2">The sequence shown here is derived from an EMBL/GenBank/DDBJ whole genome shotgun (WGS) entry which is preliminary data.</text>
</comment>
<dbReference type="PROSITE" id="PS50097">
    <property type="entry name" value="BTB"/>
    <property type="match status" value="1"/>
</dbReference>
<reference evidence="2" key="1">
    <citation type="submission" date="2022-07" db="EMBL/GenBank/DDBJ databases">
        <title>Genome Sequence of Physisporinus lineatus.</title>
        <authorList>
            <person name="Buettner E."/>
        </authorList>
    </citation>
    <scope>NUCLEOTIDE SEQUENCE</scope>
    <source>
        <strain evidence="2">VT162</strain>
    </source>
</reference>
<dbReference type="SUPFAM" id="SSF54695">
    <property type="entry name" value="POZ domain"/>
    <property type="match status" value="1"/>
</dbReference>
<evidence type="ECO:0000259" key="1">
    <source>
        <dbReference type="PROSITE" id="PS50097"/>
    </source>
</evidence>
<gene>
    <name evidence="2" type="ORF">NLI96_g6401</name>
</gene>
<feature type="domain" description="BTB" evidence="1">
    <location>
        <begin position="48"/>
        <end position="120"/>
    </location>
</feature>
<accession>A0AAD5V1B2</accession>
<dbReference type="CDD" id="cd18186">
    <property type="entry name" value="BTB_POZ_ZBTB_KLHL-like"/>
    <property type="match status" value="1"/>
</dbReference>
<keyword evidence="3" id="KW-1185">Reference proteome</keyword>
<dbReference type="AlphaFoldDB" id="A0AAD5V1B2"/>
<evidence type="ECO:0000313" key="3">
    <source>
        <dbReference type="Proteomes" id="UP001212997"/>
    </source>
</evidence>
<dbReference type="InterPro" id="IPR000210">
    <property type="entry name" value="BTB/POZ_dom"/>
</dbReference>
<dbReference type="EMBL" id="JANAWD010000233">
    <property type="protein sequence ID" value="KAJ3483307.1"/>
    <property type="molecule type" value="Genomic_DNA"/>
</dbReference>